<dbReference type="Pfam" id="PF01656">
    <property type="entry name" value="CbiA"/>
    <property type="match status" value="1"/>
</dbReference>
<name>A0A246DL54_9HYPH</name>
<proteinExistence type="predicted"/>
<dbReference type="RefSeq" id="WP_088397098.1">
    <property type="nucleotide sequence ID" value="NZ_MXPU01000032.1"/>
</dbReference>
<dbReference type="Proteomes" id="UP000197269">
    <property type="component" value="Unassembled WGS sequence"/>
</dbReference>
<reference evidence="2 3" key="1">
    <citation type="submission" date="2017-03" db="EMBL/GenBank/DDBJ databases">
        <title>Genome of strain Rhizobium sp. CNPSo 668.</title>
        <authorList>
            <person name="Ribeiro R."/>
        </authorList>
    </citation>
    <scope>NUCLEOTIDE SEQUENCE [LARGE SCALE GENOMIC DNA]</scope>
    <source>
        <strain evidence="2 3">CNPSo 668</strain>
    </source>
</reference>
<organism evidence="2 3">
    <name type="scientific">Rhizobium esperanzae</name>
    <dbReference type="NCBI Taxonomy" id="1967781"/>
    <lineage>
        <taxon>Bacteria</taxon>
        <taxon>Pseudomonadati</taxon>
        <taxon>Pseudomonadota</taxon>
        <taxon>Alphaproteobacteria</taxon>
        <taxon>Hyphomicrobiales</taxon>
        <taxon>Rhizobiaceae</taxon>
        <taxon>Rhizobium/Agrobacterium group</taxon>
        <taxon>Rhizobium</taxon>
    </lineage>
</organism>
<dbReference type="InterPro" id="IPR002586">
    <property type="entry name" value="CobQ/CobB/MinD/ParA_Nub-bd_dom"/>
</dbReference>
<evidence type="ECO:0000259" key="1">
    <source>
        <dbReference type="Pfam" id="PF01656"/>
    </source>
</evidence>
<protein>
    <recommendedName>
        <fullName evidence="1">CobQ/CobB/MinD/ParA nucleotide binding domain-containing protein</fullName>
    </recommendedName>
</protein>
<dbReference type="Gene3D" id="3.40.50.300">
    <property type="entry name" value="P-loop containing nucleotide triphosphate hydrolases"/>
    <property type="match status" value="1"/>
</dbReference>
<gene>
    <name evidence="2" type="ORF">B5E41_29130</name>
</gene>
<sequence length="272" mass="29363">MATKTAAQSSDKKRLILIVNNKGGVGKSVIARALADLYRHEKMPVAIYDADGGTGTLLISYGTRDGNKALLKDQDPMIGIAYFDVRSDSQRSQLLDNIENGADTILVDMAGGSLNEITRIVDDGDGVSGFLSAVESQGYRLTLLHAISNVQAATQSVRDYINVFGDKADHVAVVNKAWGTKDEDFPFWYGFEDSNGVKKGGKAKSDLEAMGGKEIHFPALHPGIFAKLDAANLPFRQAVDSADMTLTDRTRLMKFIENADTAFKSVGDKLGL</sequence>
<feature type="domain" description="CobQ/CobB/MinD/ParA nucleotide binding" evidence="1">
    <location>
        <begin position="16"/>
        <end position="126"/>
    </location>
</feature>
<dbReference type="EMBL" id="MXPU01000032">
    <property type="protein sequence ID" value="OWO89992.1"/>
    <property type="molecule type" value="Genomic_DNA"/>
</dbReference>
<evidence type="ECO:0000313" key="2">
    <source>
        <dbReference type="EMBL" id="OWO89992.1"/>
    </source>
</evidence>
<dbReference type="InterPro" id="IPR027417">
    <property type="entry name" value="P-loop_NTPase"/>
</dbReference>
<dbReference type="SUPFAM" id="SSF52540">
    <property type="entry name" value="P-loop containing nucleoside triphosphate hydrolases"/>
    <property type="match status" value="1"/>
</dbReference>
<comment type="caution">
    <text evidence="2">The sequence shown here is derived from an EMBL/GenBank/DDBJ whole genome shotgun (WGS) entry which is preliminary data.</text>
</comment>
<evidence type="ECO:0000313" key="3">
    <source>
        <dbReference type="Proteomes" id="UP000197269"/>
    </source>
</evidence>
<accession>A0A246DL54</accession>
<dbReference type="AlphaFoldDB" id="A0A246DL54"/>